<dbReference type="Gene3D" id="1.10.10.10">
    <property type="entry name" value="Winged helix-like DNA-binding domain superfamily/Winged helix DNA-binding domain"/>
    <property type="match status" value="1"/>
</dbReference>
<evidence type="ECO:0008006" key="3">
    <source>
        <dbReference type="Google" id="ProtNLM"/>
    </source>
</evidence>
<organism evidence="1 2">
    <name type="scientific">Shimazuella alba</name>
    <dbReference type="NCBI Taxonomy" id="2690964"/>
    <lineage>
        <taxon>Bacteria</taxon>
        <taxon>Bacillati</taxon>
        <taxon>Bacillota</taxon>
        <taxon>Bacilli</taxon>
        <taxon>Bacillales</taxon>
        <taxon>Thermoactinomycetaceae</taxon>
        <taxon>Shimazuella</taxon>
    </lineage>
</organism>
<gene>
    <name evidence="1" type="ORF">GSM42_17360</name>
</gene>
<dbReference type="RefSeq" id="WP_160802803.1">
    <property type="nucleotide sequence ID" value="NZ_WUUL01000014.1"/>
</dbReference>
<sequence length="136" mass="16142">MIREENPPFGYWTKKVAQTLLDIMEPVLKKHQLTVDHWQVLNSMPLDDKTNINELLDLLENKGWIDKNNSYEEQTDTLKLTKKGEAAKTTIFNEIHETRKKLFTNISREDFEISLQVMKQIIENKKELHEENDMNE</sequence>
<name>A0A6I4VX70_9BACL</name>
<protein>
    <recommendedName>
        <fullName evidence="3">MarR family transcriptional regulator</fullName>
    </recommendedName>
</protein>
<accession>A0A6I4VX70</accession>
<dbReference type="InterPro" id="IPR036388">
    <property type="entry name" value="WH-like_DNA-bd_sf"/>
</dbReference>
<keyword evidence="2" id="KW-1185">Reference proteome</keyword>
<proteinExistence type="predicted"/>
<dbReference type="EMBL" id="WUUL01000014">
    <property type="protein sequence ID" value="MXQ55453.1"/>
    <property type="molecule type" value="Genomic_DNA"/>
</dbReference>
<comment type="caution">
    <text evidence="1">The sequence shown here is derived from an EMBL/GenBank/DDBJ whole genome shotgun (WGS) entry which is preliminary data.</text>
</comment>
<evidence type="ECO:0000313" key="1">
    <source>
        <dbReference type="EMBL" id="MXQ55453.1"/>
    </source>
</evidence>
<dbReference type="SUPFAM" id="SSF46785">
    <property type="entry name" value="Winged helix' DNA-binding domain"/>
    <property type="match status" value="1"/>
</dbReference>
<reference evidence="1 2" key="1">
    <citation type="submission" date="2019-12" db="EMBL/GenBank/DDBJ databases">
        <title>Whole-genome analyses of novel actinobacteria.</title>
        <authorList>
            <person name="Sahin N."/>
            <person name="Saygin H."/>
        </authorList>
    </citation>
    <scope>NUCLEOTIDE SEQUENCE [LARGE SCALE GENOMIC DNA]</scope>
    <source>
        <strain evidence="1 2">KC615</strain>
    </source>
</reference>
<dbReference type="AlphaFoldDB" id="A0A6I4VX70"/>
<dbReference type="Proteomes" id="UP000430692">
    <property type="component" value="Unassembled WGS sequence"/>
</dbReference>
<evidence type="ECO:0000313" key="2">
    <source>
        <dbReference type="Proteomes" id="UP000430692"/>
    </source>
</evidence>
<dbReference type="InterPro" id="IPR036390">
    <property type="entry name" value="WH_DNA-bd_sf"/>
</dbReference>